<keyword evidence="5" id="KW-1185">Reference proteome</keyword>
<dbReference type="OrthoDB" id="9799237at2"/>
<evidence type="ECO:0000259" key="3">
    <source>
        <dbReference type="Pfam" id="PF00501"/>
    </source>
</evidence>
<dbReference type="GO" id="GO:0016020">
    <property type="term" value="C:membrane"/>
    <property type="evidence" value="ECO:0007669"/>
    <property type="project" value="TreeGrafter"/>
</dbReference>
<dbReference type="Gene3D" id="3.40.50.12780">
    <property type="entry name" value="N-terminal domain of ligase-like"/>
    <property type="match status" value="1"/>
</dbReference>
<protein>
    <submittedName>
        <fullName evidence="4">Long-chain acyl-CoA synthetase</fullName>
    </submittedName>
</protein>
<dbReference type="InterPro" id="IPR000873">
    <property type="entry name" value="AMP-dep_synth/lig_dom"/>
</dbReference>
<evidence type="ECO:0000313" key="5">
    <source>
        <dbReference type="Proteomes" id="UP000199400"/>
    </source>
</evidence>
<dbReference type="SUPFAM" id="SSF56801">
    <property type="entry name" value="Acetyl-CoA synthetase-like"/>
    <property type="match status" value="1"/>
</dbReference>
<dbReference type="InterPro" id="IPR042099">
    <property type="entry name" value="ANL_N_sf"/>
</dbReference>
<dbReference type="EMBL" id="FOMX01000022">
    <property type="protein sequence ID" value="SFE91152.1"/>
    <property type="molecule type" value="Genomic_DNA"/>
</dbReference>
<keyword evidence="1" id="KW-0547">Nucleotide-binding</keyword>
<dbReference type="RefSeq" id="WP_096332473.1">
    <property type="nucleotide sequence ID" value="NZ_FOMX01000022.1"/>
</dbReference>
<dbReference type="GO" id="GO:0005524">
    <property type="term" value="F:ATP binding"/>
    <property type="evidence" value="ECO:0007669"/>
    <property type="project" value="UniProtKB-KW"/>
</dbReference>
<evidence type="ECO:0000256" key="2">
    <source>
        <dbReference type="ARBA" id="ARBA00022840"/>
    </source>
</evidence>
<gene>
    <name evidence="4" type="ORF">SAMN02745121_06049</name>
</gene>
<accession>A0A1I2EDY4</accession>
<evidence type="ECO:0000256" key="1">
    <source>
        <dbReference type="ARBA" id="ARBA00022741"/>
    </source>
</evidence>
<dbReference type="Pfam" id="PF00501">
    <property type="entry name" value="AMP-binding"/>
    <property type="match status" value="1"/>
</dbReference>
<feature type="domain" description="AMP-dependent synthetase/ligase" evidence="3">
    <location>
        <begin position="12"/>
        <end position="396"/>
    </location>
</feature>
<name>A0A1I2EDY4_9BACT</name>
<dbReference type="Proteomes" id="UP000199400">
    <property type="component" value="Unassembled WGS sequence"/>
</dbReference>
<dbReference type="PANTHER" id="PTHR43272">
    <property type="entry name" value="LONG-CHAIN-FATTY-ACID--COA LIGASE"/>
    <property type="match status" value="1"/>
</dbReference>
<dbReference type="AlphaFoldDB" id="A0A1I2EDY4"/>
<dbReference type="Pfam" id="PF23562">
    <property type="entry name" value="AMP-binding_C_3"/>
    <property type="match status" value="1"/>
</dbReference>
<evidence type="ECO:0000313" key="4">
    <source>
        <dbReference type="EMBL" id="SFE91152.1"/>
    </source>
</evidence>
<dbReference type="GO" id="GO:0004467">
    <property type="term" value="F:long-chain fatty acid-CoA ligase activity"/>
    <property type="evidence" value="ECO:0007669"/>
    <property type="project" value="TreeGrafter"/>
</dbReference>
<sequence length="544" mass="59285">MSDNFLEVIHAAVQKTREDQLLIELHGKERRPTSAAQLLHLVAHARGFLRSRGVKPGDRVALLAPNSARWVAADLAILFEGAIVVPLYSRQDPKELAVMVRDCTPVLVIADGFELAAGLRNAWPEHCPIEDLADVLRAEPVHEAPRPVAPADPVTIIYTSGTSGEPKGVVLTRANVDYMLPQTRGSVDRITGGKRADKVFHFLPFCFAGSRIMLWTQLYRGNPLLLSTDLQNLVAEMGAADPHYYLNVPAVLERIKNGVGKKIAERGGVALALYGRGQAAFRAVREGKAGLLDRLTLAAAKKLVFSKIKQQIGPSLEFLICGSAALAEETQWWFELVGVQVYQVYGLTETTAIVTMDVPGGVRPGYVGHAIQGCEIKISDEGELLVRGPGIFAGYWGREQATAEAIRDGWFHTGDQGDLDPTGNVRIIGRVKNILVPESGHNIAPEPIEEKFLAACPKAEQCMLVGHARPFLGIIVPGDVPRDAIDAALAVVNASVPHYKKIRAVIRVAEPFTIENGLLTANQKLRRRAVEQRHRAEIDKAYAS</sequence>
<dbReference type="PROSITE" id="PS00455">
    <property type="entry name" value="AMP_BINDING"/>
    <property type="match status" value="1"/>
</dbReference>
<dbReference type="STRING" id="54.SAMN02745121_06049"/>
<dbReference type="PANTHER" id="PTHR43272:SF33">
    <property type="entry name" value="AMP-BINDING DOMAIN-CONTAINING PROTEIN-RELATED"/>
    <property type="match status" value="1"/>
</dbReference>
<proteinExistence type="predicted"/>
<keyword evidence="2" id="KW-0067">ATP-binding</keyword>
<reference evidence="5" key="1">
    <citation type="submission" date="2016-10" db="EMBL/GenBank/DDBJ databases">
        <authorList>
            <person name="Varghese N."/>
            <person name="Submissions S."/>
        </authorList>
    </citation>
    <scope>NUCLEOTIDE SEQUENCE [LARGE SCALE GENOMIC DNA]</scope>
    <source>
        <strain evidence="5">ATCC 25963</strain>
    </source>
</reference>
<organism evidence="4 5">
    <name type="scientific">Nannocystis exedens</name>
    <dbReference type="NCBI Taxonomy" id="54"/>
    <lineage>
        <taxon>Bacteria</taxon>
        <taxon>Pseudomonadati</taxon>
        <taxon>Myxococcota</taxon>
        <taxon>Polyangia</taxon>
        <taxon>Nannocystales</taxon>
        <taxon>Nannocystaceae</taxon>
        <taxon>Nannocystis</taxon>
    </lineage>
</organism>
<dbReference type="InterPro" id="IPR020845">
    <property type="entry name" value="AMP-binding_CS"/>
</dbReference>